<evidence type="ECO:0000313" key="3">
    <source>
        <dbReference type="EMBL" id="KNZ54080.1"/>
    </source>
</evidence>
<feature type="transmembrane region" description="Helical" evidence="2">
    <location>
        <begin position="136"/>
        <end position="154"/>
    </location>
</feature>
<dbReference type="Proteomes" id="UP000037035">
    <property type="component" value="Unassembled WGS sequence"/>
</dbReference>
<evidence type="ECO:0000256" key="2">
    <source>
        <dbReference type="SAM" id="Phobius"/>
    </source>
</evidence>
<protein>
    <submittedName>
        <fullName evidence="3">Uncharacterized protein</fullName>
    </submittedName>
</protein>
<keyword evidence="2" id="KW-1133">Transmembrane helix</keyword>
<keyword evidence="2" id="KW-0472">Membrane</keyword>
<feature type="compositionally biased region" description="Polar residues" evidence="1">
    <location>
        <begin position="638"/>
        <end position="647"/>
    </location>
</feature>
<gene>
    <name evidence="3" type="ORF">VP01_3049g1</name>
</gene>
<dbReference type="EMBL" id="LAVV01008001">
    <property type="protein sequence ID" value="KNZ54080.1"/>
    <property type="molecule type" value="Genomic_DNA"/>
</dbReference>
<reference evidence="3 4" key="1">
    <citation type="submission" date="2015-08" db="EMBL/GenBank/DDBJ databases">
        <title>Next Generation Sequencing and Analysis of the Genome of Puccinia sorghi L Schw, the Causal Agent of Maize Common Rust.</title>
        <authorList>
            <person name="Rochi L."/>
            <person name="Burguener G."/>
            <person name="Darino M."/>
            <person name="Turjanski A."/>
            <person name="Kreff E."/>
            <person name="Dieguez M.J."/>
            <person name="Sacco F."/>
        </authorList>
    </citation>
    <scope>NUCLEOTIDE SEQUENCE [LARGE SCALE GENOMIC DNA]</scope>
    <source>
        <strain evidence="3 4">RO10H11247</strain>
    </source>
</reference>
<dbReference type="VEuPathDB" id="FungiDB:VP01_3049g1"/>
<organism evidence="3 4">
    <name type="scientific">Puccinia sorghi</name>
    <dbReference type="NCBI Taxonomy" id="27349"/>
    <lineage>
        <taxon>Eukaryota</taxon>
        <taxon>Fungi</taxon>
        <taxon>Dikarya</taxon>
        <taxon>Basidiomycota</taxon>
        <taxon>Pucciniomycotina</taxon>
        <taxon>Pucciniomycetes</taxon>
        <taxon>Pucciniales</taxon>
        <taxon>Pucciniaceae</taxon>
        <taxon>Puccinia</taxon>
    </lineage>
</organism>
<name>A0A0L6V1R2_9BASI</name>
<sequence>MIFLHTFVHPPVSNLLSQSQQKARLDLIFFPRYHCQVDLENCKNLSKTILNSLLLYSKLGICNKVSCIVAGLCKRKLCEFMFCVDYSFFLDLLIKKGNIMKEKVSFSFTEIFFIYTENLCKLLSFTLIFVTDTIDTSILSICVVLSATLMAFLMKAKMKNQGNKASLNLQPNLHMASFSTHTHHQSQSILIHIIPPLFIFFLSIKFLMLFKFSIIKFLISLSFPLLYYNAQSICDLFINTFPPGGIFQHLMLSAIIQVSNRPFQEVIISLKLTPHEKMLIYLPENVEIMNKTTNHSTMNLDSHFYFKELNIVQTRKFSGGELLSNFKIITPKNHLYFKSTSVKLPPGEGVLLPKQLHRCGSGGLKGFEVKTSPSQKPFQLEANQKPGILLIADSQGTEIRVFEHFFLNDESNVIINRMTVSHPSCDSYLVENFEHIDVGEKKGSIYRMIDAEKISAADFSCWKITSISDLLQSSSDLQLLILLNTIHFPSSITLFTTKLKVVNNLNLLFTEFHMKFCVPSIFHLSSFPNNFCLSIFQKSLQVMPITSLSSKIIHVLKFSLSLALRNQFRPFKNNLLHAQDIHYNRRKVLPPQKSLVHLLASDIQELRPSLGPSSWKKNPVRSDCEQRSASRKGGASTRAASMSVASN</sequence>
<dbReference type="AlphaFoldDB" id="A0A0L6V1R2"/>
<keyword evidence="4" id="KW-1185">Reference proteome</keyword>
<accession>A0A0L6V1R2</accession>
<evidence type="ECO:0000256" key="1">
    <source>
        <dbReference type="SAM" id="MobiDB-lite"/>
    </source>
</evidence>
<feature type="region of interest" description="Disordered" evidence="1">
    <location>
        <begin position="609"/>
        <end position="647"/>
    </location>
</feature>
<comment type="caution">
    <text evidence="3">The sequence shown here is derived from an EMBL/GenBank/DDBJ whole genome shotgun (WGS) entry which is preliminary data.</text>
</comment>
<proteinExistence type="predicted"/>
<evidence type="ECO:0000313" key="4">
    <source>
        <dbReference type="Proteomes" id="UP000037035"/>
    </source>
</evidence>
<feature type="transmembrane region" description="Helical" evidence="2">
    <location>
        <begin position="189"/>
        <end position="210"/>
    </location>
</feature>
<keyword evidence="2" id="KW-0812">Transmembrane</keyword>